<evidence type="ECO:0000313" key="2">
    <source>
        <dbReference type="EMBL" id="GBP84089.1"/>
    </source>
</evidence>
<dbReference type="EMBL" id="BGZK01001657">
    <property type="protein sequence ID" value="GBP84089.1"/>
    <property type="molecule type" value="Genomic_DNA"/>
</dbReference>
<keyword evidence="3" id="KW-1185">Reference proteome</keyword>
<organism evidence="2 3">
    <name type="scientific">Eumeta variegata</name>
    <name type="common">Bagworm moth</name>
    <name type="synonym">Eumeta japonica</name>
    <dbReference type="NCBI Taxonomy" id="151549"/>
    <lineage>
        <taxon>Eukaryota</taxon>
        <taxon>Metazoa</taxon>
        <taxon>Ecdysozoa</taxon>
        <taxon>Arthropoda</taxon>
        <taxon>Hexapoda</taxon>
        <taxon>Insecta</taxon>
        <taxon>Pterygota</taxon>
        <taxon>Neoptera</taxon>
        <taxon>Endopterygota</taxon>
        <taxon>Lepidoptera</taxon>
        <taxon>Glossata</taxon>
        <taxon>Ditrysia</taxon>
        <taxon>Tineoidea</taxon>
        <taxon>Psychidae</taxon>
        <taxon>Oiketicinae</taxon>
        <taxon>Eumeta</taxon>
    </lineage>
</organism>
<gene>
    <name evidence="2" type="ORF">EVAR_68791_1</name>
</gene>
<reference evidence="2 3" key="1">
    <citation type="journal article" date="2019" name="Commun. Biol.">
        <title>The bagworm genome reveals a unique fibroin gene that provides high tensile strength.</title>
        <authorList>
            <person name="Kono N."/>
            <person name="Nakamura H."/>
            <person name="Ohtoshi R."/>
            <person name="Tomita M."/>
            <person name="Numata K."/>
            <person name="Arakawa K."/>
        </authorList>
    </citation>
    <scope>NUCLEOTIDE SEQUENCE [LARGE SCALE GENOMIC DNA]</scope>
</reference>
<accession>A0A4C1ZAY4</accession>
<dbReference type="Proteomes" id="UP000299102">
    <property type="component" value="Unassembled WGS sequence"/>
</dbReference>
<proteinExistence type="predicted"/>
<protein>
    <submittedName>
        <fullName evidence="2">Uncharacterized protein</fullName>
    </submittedName>
</protein>
<feature type="compositionally biased region" description="Polar residues" evidence="1">
    <location>
        <begin position="149"/>
        <end position="159"/>
    </location>
</feature>
<comment type="caution">
    <text evidence="2">The sequence shown here is derived from an EMBL/GenBank/DDBJ whole genome shotgun (WGS) entry which is preliminary data.</text>
</comment>
<feature type="region of interest" description="Disordered" evidence="1">
    <location>
        <begin position="131"/>
        <end position="159"/>
    </location>
</feature>
<feature type="region of interest" description="Disordered" evidence="1">
    <location>
        <begin position="1"/>
        <end position="20"/>
    </location>
</feature>
<evidence type="ECO:0000256" key="1">
    <source>
        <dbReference type="SAM" id="MobiDB-lite"/>
    </source>
</evidence>
<dbReference type="AlphaFoldDB" id="A0A4C1ZAY4"/>
<sequence>MGTRNARGVTNASPASDRNGVYVEERSELMEGEWATETLTHSTEYNRESCYCTSTFYYNARKSAALNCLRTMQCAGSALPDPSFFSPPFLFYAVETFDRSPYWRRVRDVEQISTEINLRARVSDDVIDHAAQPAAATPARTHSQRRPSSRNLRGVTSTSPTTLKEDYTLFLKEYPLPKFFGNNVDDRSFQTLTKGDRKLRMRNFLERMVVGSQQDGADGIFGERNDDASQRQE</sequence>
<evidence type="ECO:0000313" key="3">
    <source>
        <dbReference type="Proteomes" id="UP000299102"/>
    </source>
</evidence>
<name>A0A4C1ZAY4_EUMVA</name>